<gene>
    <name evidence="1" type="ORF">METZ01_LOCUS180281</name>
</gene>
<organism evidence="1">
    <name type="scientific">marine metagenome</name>
    <dbReference type="NCBI Taxonomy" id="408172"/>
    <lineage>
        <taxon>unclassified sequences</taxon>
        <taxon>metagenomes</taxon>
        <taxon>ecological metagenomes</taxon>
    </lineage>
</organism>
<dbReference type="EMBL" id="UINC01035274">
    <property type="protein sequence ID" value="SVB27427.1"/>
    <property type="molecule type" value="Genomic_DNA"/>
</dbReference>
<feature type="non-terminal residue" evidence="1">
    <location>
        <position position="70"/>
    </location>
</feature>
<accession>A0A382CQ82</accession>
<evidence type="ECO:0000313" key="1">
    <source>
        <dbReference type="EMBL" id="SVB27427.1"/>
    </source>
</evidence>
<sequence>MVANGPLWLVGAGPMARDYAEVLAALDVSFEVIGRGDASAMAFEESTGRRVERGGVDALLEIRNDLPSTA</sequence>
<protein>
    <submittedName>
        <fullName evidence="1">Uncharacterized protein</fullName>
    </submittedName>
</protein>
<name>A0A382CQ82_9ZZZZ</name>
<dbReference type="AlphaFoldDB" id="A0A382CQ82"/>
<proteinExistence type="predicted"/>
<reference evidence="1" key="1">
    <citation type="submission" date="2018-05" db="EMBL/GenBank/DDBJ databases">
        <authorList>
            <person name="Lanie J.A."/>
            <person name="Ng W.-L."/>
            <person name="Kazmierczak K.M."/>
            <person name="Andrzejewski T.M."/>
            <person name="Davidsen T.M."/>
            <person name="Wayne K.J."/>
            <person name="Tettelin H."/>
            <person name="Glass J.I."/>
            <person name="Rusch D."/>
            <person name="Podicherti R."/>
            <person name="Tsui H.-C.T."/>
            <person name="Winkler M.E."/>
        </authorList>
    </citation>
    <scope>NUCLEOTIDE SEQUENCE</scope>
</reference>